<evidence type="ECO:0000256" key="2">
    <source>
        <dbReference type="ARBA" id="ARBA00023004"/>
    </source>
</evidence>
<sequence>MVREIILLGNPKLYKISSNIEKEELGRIKEIVCDLHDTLIDFRNKYGVGRAIAAPQIGVFKRLIYMYIDKPMVFINPILHFEDDELMEVMDDCMSFPELLVKVKRHKRCTIEFKDMDFKDTTMKLEGDLSELLQHEYDHLDGILATMRAVDDKAFCLKSERSMFNKLNL</sequence>
<feature type="active site" evidence="3">
    <location>
        <position position="136"/>
    </location>
</feature>
<dbReference type="Proteomes" id="UP000013523">
    <property type="component" value="Chromosome"/>
</dbReference>
<organism evidence="4 5">
    <name type="scientific">Clostridium pasteurianum BC1</name>
    <dbReference type="NCBI Taxonomy" id="86416"/>
    <lineage>
        <taxon>Bacteria</taxon>
        <taxon>Bacillati</taxon>
        <taxon>Bacillota</taxon>
        <taxon>Clostridia</taxon>
        <taxon>Eubacteriales</taxon>
        <taxon>Clostridiaceae</taxon>
        <taxon>Clostridium</taxon>
    </lineage>
</organism>
<feature type="binding site" evidence="3">
    <location>
        <position position="135"/>
    </location>
    <ligand>
        <name>Fe cation</name>
        <dbReference type="ChEBI" id="CHEBI:24875"/>
    </ligand>
</feature>
<dbReference type="InterPro" id="IPR036821">
    <property type="entry name" value="Peptide_deformylase_sf"/>
</dbReference>
<dbReference type="SUPFAM" id="SSF56420">
    <property type="entry name" value="Peptide deformylase"/>
    <property type="match status" value="1"/>
</dbReference>
<keyword evidence="3" id="KW-0648">Protein biosynthesis</keyword>
<evidence type="ECO:0000256" key="1">
    <source>
        <dbReference type="ARBA" id="ARBA00010759"/>
    </source>
</evidence>
<keyword evidence="3" id="KW-0378">Hydrolase</keyword>
<dbReference type="eggNOG" id="COG0242">
    <property type="taxonomic scope" value="Bacteria"/>
</dbReference>
<dbReference type="OrthoDB" id="9784988at2"/>
<dbReference type="AlphaFoldDB" id="R4K6I3"/>
<dbReference type="KEGG" id="cpas:Clopa_1110"/>
<comment type="cofactor">
    <cofactor evidence="3">
        <name>Fe(2+)</name>
        <dbReference type="ChEBI" id="CHEBI:29033"/>
    </cofactor>
    <text evidence="3">Binds 1 Fe(2+) ion.</text>
</comment>
<dbReference type="Pfam" id="PF01327">
    <property type="entry name" value="Pep_deformylase"/>
    <property type="match status" value="1"/>
</dbReference>
<dbReference type="EC" id="3.5.1.88" evidence="3"/>
<proteinExistence type="inferred from homology"/>
<comment type="similarity">
    <text evidence="1 3">Belongs to the polypeptide deformylase family.</text>
</comment>
<dbReference type="PRINTS" id="PR01576">
    <property type="entry name" value="PDEFORMYLASE"/>
</dbReference>
<dbReference type="EMBL" id="CP003261">
    <property type="protein sequence ID" value="AGK96109.1"/>
    <property type="molecule type" value="Genomic_DNA"/>
</dbReference>
<comment type="function">
    <text evidence="3">Removes the formyl group from the N-terminal Met of newly synthesized proteins. Requires at least a dipeptide for an efficient rate of reaction. N-terminal L-methionine is a prerequisite for activity but the enzyme has broad specificity at other positions.</text>
</comment>
<comment type="catalytic activity">
    <reaction evidence="3">
        <text>N-terminal N-formyl-L-methionyl-[peptide] + H2O = N-terminal L-methionyl-[peptide] + formate</text>
        <dbReference type="Rhea" id="RHEA:24420"/>
        <dbReference type="Rhea" id="RHEA-COMP:10639"/>
        <dbReference type="Rhea" id="RHEA-COMP:10640"/>
        <dbReference type="ChEBI" id="CHEBI:15377"/>
        <dbReference type="ChEBI" id="CHEBI:15740"/>
        <dbReference type="ChEBI" id="CHEBI:49298"/>
        <dbReference type="ChEBI" id="CHEBI:64731"/>
        <dbReference type="EC" id="3.5.1.88"/>
    </reaction>
</comment>
<dbReference type="Gene3D" id="3.90.45.10">
    <property type="entry name" value="Peptide deformylase"/>
    <property type="match status" value="1"/>
</dbReference>
<protein>
    <recommendedName>
        <fullName evidence="3">Peptide deformylase</fullName>
        <shortName evidence="3">PDF</shortName>
        <ecNumber evidence="3">3.5.1.88</ecNumber>
    </recommendedName>
    <alternativeName>
        <fullName evidence="3">Polypeptide deformylase</fullName>
    </alternativeName>
</protein>
<dbReference type="GO" id="GO:0006412">
    <property type="term" value="P:translation"/>
    <property type="evidence" value="ECO:0007669"/>
    <property type="project" value="UniProtKB-UniRule"/>
</dbReference>
<dbReference type="RefSeq" id="WP_015614432.1">
    <property type="nucleotide sequence ID" value="NC_021182.1"/>
</dbReference>
<dbReference type="PATRIC" id="fig|86416.3.peg.1107"/>
<feature type="binding site" evidence="3">
    <location>
        <position position="139"/>
    </location>
    <ligand>
        <name>Fe cation</name>
        <dbReference type="ChEBI" id="CHEBI:24875"/>
    </ligand>
</feature>
<evidence type="ECO:0000256" key="3">
    <source>
        <dbReference type="HAMAP-Rule" id="MF_00163"/>
    </source>
</evidence>
<name>R4K6I3_CLOPA</name>
<dbReference type="PANTHER" id="PTHR10458:SF22">
    <property type="entry name" value="PEPTIDE DEFORMYLASE"/>
    <property type="match status" value="1"/>
</dbReference>
<dbReference type="STRING" id="86416.Clopa_1110"/>
<evidence type="ECO:0000313" key="5">
    <source>
        <dbReference type="Proteomes" id="UP000013523"/>
    </source>
</evidence>
<dbReference type="PIRSF" id="PIRSF004749">
    <property type="entry name" value="Pep_def"/>
    <property type="match status" value="1"/>
</dbReference>
<dbReference type="HAMAP" id="MF_00163">
    <property type="entry name" value="Pep_deformylase"/>
    <property type="match status" value="1"/>
</dbReference>
<accession>R4K6I3</accession>
<dbReference type="InterPro" id="IPR023635">
    <property type="entry name" value="Peptide_deformylase"/>
</dbReference>
<feature type="binding site" evidence="3">
    <location>
        <position position="93"/>
    </location>
    <ligand>
        <name>Fe cation</name>
        <dbReference type="ChEBI" id="CHEBI:24875"/>
    </ligand>
</feature>
<evidence type="ECO:0000313" key="4">
    <source>
        <dbReference type="EMBL" id="AGK96109.1"/>
    </source>
</evidence>
<dbReference type="CDD" id="cd00487">
    <property type="entry name" value="Pep_deformylase"/>
    <property type="match status" value="1"/>
</dbReference>
<keyword evidence="5" id="KW-1185">Reference proteome</keyword>
<dbReference type="GO" id="GO:0042586">
    <property type="term" value="F:peptide deformylase activity"/>
    <property type="evidence" value="ECO:0007669"/>
    <property type="project" value="UniProtKB-UniRule"/>
</dbReference>
<reference evidence="4 5" key="1">
    <citation type="submission" date="2012-01" db="EMBL/GenBank/DDBJ databases">
        <title>Complete sequence of chromosome of Clostridium pasteurianum BC1.</title>
        <authorList>
            <consortium name="US DOE Joint Genome Institute"/>
            <person name="Lucas S."/>
            <person name="Han J."/>
            <person name="Lapidus A."/>
            <person name="Cheng J.-F."/>
            <person name="Goodwin L."/>
            <person name="Pitluck S."/>
            <person name="Peters L."/>
            <person name="Mikhailova N."/>
            <person name="Teshima H."/>
            <person name="Detter J.C."/>
            <person name="Han C."/>
            <person name="Tapia R."/>
            <person name="Land M."/>
            <person name="Hauser L."/>
            <person name="Kyrpides N."/>
            <person name="Ivanova N."/>
            <person name="Pagani I."/>
            <person name="Dunn J."/>
            <person name="Taghavi S."/>
            <person name="Francis A."/>
            <person name="van der Lelie D."/>
            <person name="Woyke T."/>
        </authorList>
    </citation>
    <scope>NUCLEOTIDE SEQUENCE [LARGE SCALE GENOMIC DNA]</scope>
    <source>
        <strain evidence="4 5">BC1</strain>
    </source>
</reference>
<dbReference type="HOGENOM" id="CLU_061901_4_2_9"/>
<gene>
    <name evidence="3" type="primary">def</name>
    <name evidence="4" type="ORF">Clopa_1110</name>
</gene>
<dbReference type="PANTHER" id="PTHR10458">
    <property type="entry name" value="PEPTIDE DEFORMYLASE"/>
    <property type="match status" value="1"/>
</dbReference>
<keyword evidence="3" id="KW-0479">Metal-binding</keyword>
<keyword evidence="2 3" id="KW-0408">Iron</keyword>
<dbReference type="GO" id="GO:0046872">
    <property type="term" value="F:metal ion binding"/>
    <property type="evidence" value="ECO:0007669"/>
    <property type="project" value="UniProtKB-KW"/>
</dbReference>